<evidence type="ECO:0000313" key="4">
    <source>
        <dbReference type="Proteomes" id="UP001595384"/>
    </source>
</evidence>
<reference evidence="4" key="1">
    <citation type="journal article" date="2019" name="Int. J. Syst. Evol. Microbiol.">
        <title>The Global Catalogue of Microorganisms (GCM) 10K type strain sequencing project: providing services to taxonomists for standard genome sequencing and annotation.</title>
        <authorList>
            <consortium name="The Broad Institute Genomics Platform"/>
            <consortium name="The Broad Institute Genome Sequencing Center for Infectious Disease"/>
            <person name="Wu L."/>
            <person name="Ma J."/>
        </authorList>
    </citation>
    <scope>NUCLEOTIDE SEQUENCE [LARGE SCALE GENOMIC DNA]</scope>
    <source>
        <strain evidence="4">KCTC 62784</strain>
    </source>
</reference>
<dbReference type="RefSeq" id="WP_123014204.1">
    <property type="nucleotide sequence ID" value="NZ_AP024912.1"/>
</dbReference>
<comment type="caution">
    <text evidence="3">The sequence shown here is derived from an EMBL/GenBank/DDBJ whole genome shotgun (WGS) entry which is preliminary data.</text>
</comment>
<dbReference type="EMBL" id="JBHRSE010000083">
    <property type="protein sequence ID" value="MFC3024611.1"/>
    <property type="molecule type" value="Genomic_DNA"/>
</dbReference>
<organism evidence="3 4">
    <name type="scientific">Vibrio zhugei</name>
    <dbReference type="NCBI Taxonomy" id="2479546"/>
    <lineage>
        <taxon>Bacteria</taxon>
        <taxon>Pseudomonadati</taxon>
        <taxon>Pseudomonadota</taxon>
        <taxon>Gammaproteobacteria</taxon>
        <taxon>Vibrionales</taxon>
        <taxon>Vibrionaceae</taxon>
        <taxon>Vibrio</taxon>
    </lineage>
</organism>
<dbReference type="PROSITE" id="PS51384">
    <property type="entry name" value="FAD_FR"/>
    <property type="match status" value="1"/>
</dbReference>
<dbReference type="InterPro" id="IPR017927">
    <property type="entry name" value="FAD-bd_FR_type"/>
</dbReference>
<name>A0ABV7CBK7_9VIBR</name>
<evidence type="ECO:0000259" key="2">
    <source>
        <dbReference type="PROSITE" id="PS51384"/>
    </source>
</evidence>
<evidence type="ECO:0000313" key="3">
    <source>
        <dbReference type="EMBL" id="MFC3024611.1"/>
    </source>
</evidence>
<dbReference type="InterPro" id="IPR007037">
    <property type="entry name" value="SIP_rossman_dom"/>
</dbReference>
<dbReference type="Proteomes" id="UP001595384">
    <property type="component" value="Unassembled WGS sequence"/>
</dbReference>
<dbReference type="Pfam" id="PF04954">
    <property type="entry name" value="SIP"/>
    <property type="match status" value="1"/>
</dbReference>
<dbReference type="Pfam" id="PF08021">
    <property type="entry name" value="FAD_binding_9"/>
    <property type="match status" value="1"/>
</dbReference>
<dbReference type="SUPFAM" id="SSF63380">
    <property type="entry name" value="Riboflavin synthase domain-like"/>
    <property type="match status" value="1"/>
</dbReference>
<feature type="domain" description="FAD-binding FR-type" evidence="2">
    <location>
        <begin position="8"/>
        <end position="127"/>
    </location>
</feature>
<proteinExistence type="inferred from homology"/>
<gene>
    <name evidence="3" type="ORF">ACFODT_12325</name>
</gene>
<dbReference type="InterPro" id="IPR039261">
    <property type="entry name" value="FNR_nucleotide-bd"/>
</dbReference>
<dbReference type="InterPro" id="IPR039374">
    <property type="entry name" value="SIP_fam"/>
</dbReference>
<evidence type="ECO:0000256" key="1">
    <source>
        <dbReference type="ARBA" id="ARBA00035644"/>
    </source>
</evidence>
<dbReference type="Gene3D" id="3.40.50.80">
    <property type="entry name" value="Nucleotide-binding domain of ferredoxin-NADP reductase (FNR) module"/>
    <property type="match status" value="1"/>
</dbReference>
<dbReference type="CDD" id="cd06193">
    <property type="entry name" value="siderophore_interacting"/>
    <property type="match status" value="1"/>
</dbReference>
<dbReference type="Gene3D" id="2.40.30.10">
    <property type="entry name" value="Translation factors"/>
    <property type="match status" value="1"/>
</dbReference>
<comment type="similarity">
    <text evidence="1">Belongs to the SIP oxidoreductase family.</text>
</comment>
<keyword evidence="4" id="KW-1185">Reference proteome</keyword>
<sequence length="266" mass="29558">MSKTPSRRPSFALTVIATERISPNFQRIQLQGDSIAHFDTDCIGDYIKLQFTPQGSTDLSTLDDSVRPVLRTYTIRDFDPQSHILTLDFVRHEVKDPCCGFAARWALECQVGDSIQIAGPGKSPGINNSGDWFFLVADMTALPALSAQLTALPADAQGYAVIEVADANDAQTLTAPEGMDIIWHVAGQGTELVDAVKALTWRAGQCAVWCACEFDAMRAFRQYFRQQHNIDRDYIYISSYWKNGVTEEGHKVIKREDNEVQASSFA</sequence>
<accession>A0ABV7CBK7</accession>
<dbReference type="PANTHER" id="PTHR30157">
    <property type="entry name" value="FERRIC REDUCTASE, NADPH-DEPENDENT"/>
    <property type="match status" value="1"/>
</dbReference>
<dbReference type="PANTHER" id="PTHR30157:SF0">
    <property type="entry name" value="NADPH-DEPENDENT FERRIC-CHELATE REDUCTASE"/>
    <property type="match status" value="1"/>
</dbReference>
<protein>
    <submittedName>
        <fullName evidence="3">Siderophore-interacting protein</fullName>
    </submittedName>
</protein>
<dbReference type="InterPro" id="IPR017938">
    <property type="entry name" value="Riboflavin_synthase-like_b-brl"/>
</dbReference>
<dbReference type="InterPro" id="IPR013113">
    <property type="entry name" value="SIP_FAD-bd"/>
</dbReference>